<feature type="region of interest" description="Disordered" evidence="5">
    <location>
        <begin position="395"/>
        <end position="440"/>
    </location>
</feature>
<evidence type="ECO:0000256" key="5">
    <source>
        <dbReference type="SAM" id="MobiDB-lite"/>
    </source>
</evidence>
<evidence type="ECO:0000256" key="3">
    <source>
        <dbReference type="ARBA" id="ARBA00022833"/>
    </source>
</evidence>
<keyword evidence="6" id="KW-0472">Membrane</keyword>
<protein>
    <recommendedName>
        <fullName evidence="8">RING-type domain-containing protein</fullName>
    </recommendedName>
</protein>
<dbReference type="Proteomes" id="UP000187209">
    <property type="component" value="Unassembled WGS sequence"/>
</dbReference>
<keyword evidence="3" id="KW-0862">Zinc</keyword>
<dbReference type="GO" id="GO:0008270">
    <property type="term" value="F:zinc ion binding"/>
    <property type="evidence" value="ECO:0007669"/>
    <property type="project" value="UniProtKB-KW"/>
</dbReference>
<dbReference type="AlphaFoldDB" id="A0A1R2AMS0"/>
<dbReference type="Pfam" id="PF13639">
    <property type="entry name" value="zf-RING_2"/>
    <property type="match status" value="1"/>
</dbReference>
<dbReference type="InterPro" id="IPR001841">
    <property type="entry name" value="Znf_RING"/>
</dbReference>
<dbReference type="InterPro" id="IPR052788">
    <property type="entry name" value="RING-type_E3_ligase_ATL"/>
</dbReference>
<evidence type="ECO:0000313" key="9">
    <source>
        <dbReference type="EMBL" id="OMJ65695.1"/>
    </source>
</evidence>
<organism evidence="9 10">
    <name type="scientific">Stentor coeruleus</name>
    <dbReference type="NCBI Taxonomy" id="5963"/>
    <lineage>
        <taxon>Eukaryota</taxon>
        <taxon>Sar</taxon>
        <taxon>Alveolata</taxon>
        <taxon>Ciliophora</taxon>
        <taxon>Postciliodesmatophora</taxon>
        <taxon>Heterotrichea</taxon>
        <taxon>Heterotrichida</taxon>
        <taxon>Stentoridae</taxon>
        <taxon>Stentor</taxon>
    </lineage>
</organism>
<gene>
    <name evidence="9" type="ORF">SteCoe_37769</name>
</gene>
<name>A0A1R2AMS0_9CILI</name>
<feature type="transmembrane region" description="Helical" evidence="6">
    <location>
        <begin position="446"/>
        <end position="472"/>
    </location>
</feature>
<evidence type="ECO:0000256" key="6">
    <source>
        <dbReference type="SAM" id="Phobius"/>
    </source>
</evidence>
<accession>A0A1R2AMS0</accession>
<dbReference type="InterPro" id="IPR013083">
    <property type="entry name" value="Znf_RING/FYVE/PHD"/>
</dbReference>
<proteinExistence type="predicted"/>
<feature type="compositionally biased region" description="Polar residues" evidence="5">
    <location>
        <begin position="395"/>
        <end position="410"/>
    </location>
</feature>
<dbReference type="EMBL" id="MPUH01001989">
    <property type="protein sequence ID" value="OMJ65695.1"/>
    <property type="molecule type" value="Genomic_DNA"/>
</dbReference>
<evidence type="ECO:0000256" key="7">
    <source>
        <dbReference type="SAM" id="SignalP"/>
    </source>
</evidence>
<evidence type="ECO:0000259" key="8">
    <source>
        <dbReference type="PROSITE" id="PS50089"/>
    </source>
</evidence>
<keyword evidence="10" id="KW-1185">Reference proteome</keyword>
<sequence>MLFQLTFCLIGISLAKFTVYSPDELRGLNIPYSYANFGNPAISPKYGKLQYEFLSECAFSGFVESNIALVIDTNIRCYYTDIIISAYNAGATFIIVLDPEYSAAYNMSSLYYNENLYEDFTALLIPTSFYEINLSKYENVWLSYEYDYVKSNSPNVELILSGNREQEYFIVNDLLNIVKNYGLDFNHFNVQMTYLQLSDNPIEDCLYYNLQIYCAYKIPTASGILIIENLLASLTFYNSLPQNDASSINVFLEYLLELYDRCDQNYEINCNYDVISDFGGDRTYDESLILNAQWNKDPDSHLVINGKYFPWFGSIELGYCSSFYEIPSKCPYCSTGCYADIQSMQTCLSNCNNTDCGYSNLHCLEIEETKCYYFMLNDGNCNSVCELEKDCSGVNTDSSSSQDNHGSTTDGGHGNHESSQGNHDSQKDNNNSGQESNNTTSQNNDISVSIILIAVLIPISFCFCGAIVIISVRVIIKKNHKGPTIIQNLRLSPVRYDSSMKIRGDKICVIDLMGIHENDMVIITPCQHVFHPQCIREWLGNHAHNPDRSCPICKTSLREYSF</sequence>
<feature type="domain" description="RING-type" evidence="8">
    <location>
        <begin position="508"/>
        <end position="554"/>
    </location>
</feature>
<evidence type="ECO:0000256" key="4">
    <source>
        <dbReference type="PROSITE-ProRule" id="PRU00175"/>
    </source>
</evidence>
<dbReference type="PANTHER" id="PTHR45798">
    <property type="entry name" value="RING-H2 FINGER PROTEIN ATL61-RELATED-RELATED"/>
    <property type="match status" value="1"/>
</dbReference>
<keyword evidence="6" id="KW-0812">Transmembrane</keyword>
<feature type="chain" id="PRO_5012096602" description="RING-type domain-containing protein" evidence="7">
    <location>
        <begin position="16"/>
        <end position="562"/>
    </location>
</feature>
<reference evidence="9 10" key="1">
    <citation type="submission" date="2016-11" db="EMBL/GenBank/DDBJ databases">
        <title>The macronuclear genome of Stentor coeruleus: a giant cell with tiny introns.</title>
        <authorList>
            <person name="Slabodnick M."/>
            <person name="Ruby J.G."/>
            <person name="Reiff S.B."/>
            <person name="Swart E.C."/>
            <person name="Gosai S."/>
            <person name="Prabakaran S."/>
            <person name="Witkowska E."/>
            <person name="Larue G.E."/>
            <person name="Fisher S."/>
            <person name="Freeman R.M."/>
            <person name="Gunawardena J."/>
            <person name="Chu W."/>
            <person name="Stover N.A."/>
            <person name="Gregory B.D."/>
            <person name="Nowacki M."/>
            <person name="Derisi J."/>
            <person name="Roy S.W."/>
            <person name="Marshall W.F."/>
            <person name="Sood P."/>
        </authorList>
    </citation>
    <scope>NUCLEOTIDE SEQUENCE [LARGE SCALE GENOMIC DNA]</scope>
    <source>
        <strain evidence="9">WM001</strain>
    </source>
</reference>
<dbReference type="SUPFAM" id="SSF57850">
    <property type="entry name" value="RING/U-box"/>
    <property type="match status" value="1"/>
</dbReference>
<keyword evidence="6" id="KW-1133">Transmembrane helix</keyword>
<feature type="signal peptide" evidence="7">
    <location>
        <begin position="1"/>
        <end position="15"/>
    </location>
</feature>
<evidence type="ECO:0000256" key="1">
    <source>
        <dbReference type="ARBA" id="ARBA00022723"/>
    </source>
</evidence>
<keyword evidence="7" id="KW-0732">Signal</keyword>
<dbReference type="PANTHER" id="PTHR45798:SF97">
    <property type="entry name" value="ALCOHOL-SENSITIVE RING FINGER PROTEIN 1"/>
    <property type="match status" value="1"/>
</dbReference>
<dbReference type="PROSITE" id="PS50089">
    <property type="entry name" value="ZF_RING_2"/>
    <property type="match status" value="1"/>
</dbReference>
<keyword evidence="1" id="KW-0479">Metal-binding</keyword>
<comment type="caution">
    <text evidence="9">The sequence shown here is derived from an EMBL/GenBank/DDBJ whole genome shotgun (WGS) entry which is preliminary data.</text>
</comment>
<dbReference type="Gene3D" id="3.30.40.10">
    <property type="entry name" value="Zinc/RING finger domain, C3HC4 (zinc finger)"/>
    <property type="match status" value="1"/>
</dbReference>
<dbReference type="OrthoDB" id="439844at2759"/>
<feature type="compositionally biased region" description="Polar residues" evidence="5">
    <location>
        <begin position="417"/>
        <end position="440"/>
    </location>
</feature>
<evidence type="ECO:0000256" key="2">
    <source>
        <dbReference type="ARBA" id="ARBA00022771"/>
    </source>
</evidence>
<keyword evidence="2 4" id="KW-0863">Zinc-finger</keyword>
<dbReference type="SMART" id="SM00184">
    <property type="entry name" value="RING"/>
    <property type="match status" value="1"/>
</dbReference>
<evidence type="ECO:0000313" key="10">
    <source>
        <dbReference type="Proteomes" id="UP000187209"/>
    </source>
</evidence>